<dbReference type="Proteomes" id="UP000649345">
    <property type="component" value="Unassembled WGS sequence"/>
</dbReference>
<evidence type="ECO:0008006" key="3">
    <source>
        <dbReference type="Google" id="ProtNLM"/>
    </source>
</evidence>
<protein>
    <recommendedName>
        <fullName evidence="3">DUF2383 domain-containing protein</fullName>
    </recommendedName>
</protein>
<evidence type="ECO:0000313" key="2">
    <source>
        <dbReference type="Proteomes" id="UP000649345"/>
    </source>
</evidence>
<dbReference type="AlphaFoldDB" id="A0A923LBK3"/>
<comment type="caution">
    <text evidence="1">The sequence shown here is derived from an EMBL/GenBank/DDBJ whole genome shotgun (WGS) entry which is preliminary data.</text>
</comment>
<organism evidence="1 2">
    <name type="scientific">Anaerosacchariphilus hominis</name>
    <dbReference type="NCBI Taxonomy" id="2763017"/>
    <lineage>
        <taxon>Bacteria</taxon>
        <taxon>Bacillati</taxon>
        <taxon>Bacillota</taxon>
        <taxon>Clostridia</taxon>
        <taxon>Lachnospirales</taxon>
        <taxon>Lachnospiraceae</taxon>
        <taxon>Anaerosacchariphilus</taxon>
    </lineage>
</organism>
<reference evidence="1" key="1">
    <citation type="submission" date="2020-08" db="EMBL/GenBank/DDBJ databases">
        <title>Genome public.</title>
        <authorList>
            <person name="Liu C."/>
            <person name="Sun Q."/>
        </authorList>
    </citation>
    <scope>NUCLEOTIDE SEQUENCE</scope>
    <source>
        <strain evidence="1">NSJ-68</strain>
    </source>
</reference>
<proteinExistence type="predicted"/>
<dbReference type="Gene3D" id="1.20.1260.10">
    <property type="match status" value="1"/>
</dbReference>
<accession>A0A923LBK3</accession>
<name>A0A923LBK3_9FIRM</name>
<dbReference type="InterPro" id="IPR012347">
    <property type="entry name" value="Ferritin-like"/>
</dbReference>
<evidence type="ECO:0000313" key="1">
    <source>
        <dbReference type="EMBL" id="MBC5659565.1"/>
    </source>
</evidence>
<gene>
    <name evidence="1" type="ORF">H8S44_07270</name>
</gene>
<keyword evidence="2" id="KW-1185">Reference proteome</keyword>
<sequence length="144" mass="16581">MLTSADMAVLNEAYRSSKKAQEAINTVISKVYDEDLALDLNRQALRFQNFEDRVTEKIRDASSRPEEETAVGRAMHWTALQANTMLNTSTEHVAELMIEEQADRITDLMKAVKKNKSARKDYCELAEELMDFEEKNIQCLKNYL</sequence>
<dbReference type="EMBL" id="JACOOR010000004">
    <property type="protein sequence ID" value="MBC5659565.1"/>
    <property type="molecule type" value="Genomic_DNA"/>
</dbReference>
<dbReference type="RefSeq" id="WP_186871887.1">
    <property type="nucleotide sequence ID" value="NZ_JACOOR010000004.1"/>
</dbReference>